<evidence type="ECO:0000313" key="1">
    <source>
        <dbReference type="EMBL" id="KII66238.1"/>
    </source>
</evidence>
<protein>
    <submittedName>
        <fullName evidence="1">Uncharacterized protein</fullName>
    </submittedName>
</protein>
<dbReference type="OrthoDB" id="6783708at2759"/>
<organism evidence="1 2">
    <name type="scientific">Thelohanellus kitauei</name>
    <name type="common">Myxosporean</name>
    <dbReference type="NCBI Taxonomy" id="669202"/>
    <lineage>
        <taxon>Eukaryota</taxon>
        <taxon>Metazoa</taxon>
        <taxon>Cnidaria</taxon>
        <taxon>Myxozoa</taxon>
        <taxon>Myxosporea</taxon>
        <taxon>Bivalvulida</taxon>
        <taxon>Platysporina</taxon>
        <taxon>Myxobolidae</taxon>
        <taxon>Thelohanellus</taxon>
    </lineage>
</organism>
<dbReference type="AlphaFoldDB" id="A0A0C2JAS6"/>
<dbReference type="EMBL" id="JWZT01003589">
    <property type="protein sequence ID" value="KII66238.1"/>
    <property type="molecule type" value="Genomic_DNA"/>
</dbReference>
<comment type="caution">
    <text evidence="1">The sequence shown here is derived from an EMBL/GenBank/DDBJ whole genome shotgun (WGS) entry which is preliminary data.</text>
</comment>
<sequence>MNPVPIVSLPPEGSIIKNLQSSRKNKNRVPLPLSALNFTIPTELRFTSLRESFIVYDSHDTFELRIIIFVAISTIRYLENSRCIHFDGTVKTINYAAYLRVWETISVQLHLNITNSMSNLELAASNALIQRKVQSLGLESEYINNAEIRTSIKSPAALAFYPEDEVISSF</sequence>
<proteinExistence type="predicted"/>
<name>A0A0C2JAS6_THEKT</name>
<gene>
    <name evidence="1" type="ORF">RF11_02436</name>
</gene>
<accession>A0A0C2JAS6</accession>
<dbReference type="Proteomes" id="UP000031668">
    <property type="component" value="Unassembled WGS sequence"/>
</dbReference>
<evidence type="ECO:0000313" key="2">
    <source>
        <dbReference type="Proteomes" id="UP000031668"/>
    </source>
</evidence>
<keyword evidence="2" id="KW-1185">Reference proteome</keyword>
<reference evidence="1 2" key="1">
    <citation type="journal article" date="2014" name="Genome Biol. Evol.">
        <title>The genome of the myxosporean Thelohanellus kitauei shows adaptations to nutrient acquisition within its fish host.</title>
        <authorList>
            <person name="Yang Y."/>
            <person name="Xiong J."/>
            <person name="Zhou Z."/>
            <person name="Huo F."/>
            <person name="Miao W."/>
            <person name="Ran C."/>
            <person name="Liu Y."/>
            <person name="Zhang J."/>
            <person name="Feng J."/>
            <person name="Wang M."/>
            <person name="Wang M."/>
            <person name="Wang L."/>
            <person name="Yao B."/>
        </authorList>
    </citation>
    <scope>NUCLEOTIDE SEQUENCE [LARGE SCALE GENOMIC DNA]</scope>
    <source>
        <strain evidence="1">Wuqing</strain>
    </source>
</reference>